<sequence>MARMSSPSEDSDEEVALSARHQRSGARRPFSWLREDSDEQVNMRPRHKRTRVRRFYEEETEEEEEESDEYGGEEVGEGSGEYGGEEERDEYGGEEVGEEERYEYRGEEVGEEERYEYGGEEVGEEERYEYGGEEVGREREEERDFLNNIEGAWEEEEPNNEAQVHEQQQDGSQSHVSITLTDPELFDCPICCEPLTIPVYQCDQNGHIACSSCRTKINDKCPSCSGFIGFSRCRAIEKALESIKTSCQNIKYGCKESFTFHKKGKHINACVHSPCSCPHCNFVSPDLELYQHFRSSHATFATQFKYNSFFSVSLNAEASFLVLQEKNDDTLFILKRNYVEDVGNSVKVTCIQPGFRKGFLYQLHAKAKKMSLKLEAFTESTPSRRAIDNPKTGFLLIPCHFTSPGGQLKMEICIENFEMY</sequence>
<evidence type="ECO:0000256" key="11">
    <source>
        <dbReference type="PROSITE-ProRule" id="PRU00455"/>
    </source>
</evidence>
<name>A0A6J5VSQ6_PRUAR</name>
<comment type="similarity">
    <text evidence="3">Belongs to the SINA (Seven in absentia) family.</text>
</comment>
<keyword evidence="7 11" id="KW-0863">Zinc-finger</keyword>
<feature type="region of interest" description="Disordered" evidence="12">
    <location>
        <begin position="155"/>
        <end position="175"/>
    </location>
</feature>
<evidence type="ECO:0000256" key="9">
    <source>
        <dbReference type="ARBA" id="ARBA00022833"/>
    </source>
</evidence>
<dbReference type="AlphaFoldDB" id="A0A6J5VSQ6"/>
<evidence type="ECO:0000256" key="2">
    <source>
        <dbReference type="ARBA" id="ARBA00004906"/>
    </source>
</evidence>
<dbReference type="InterPro" id="IPR001841">
    <property type="entry name" value="Znf_RING"/>
</dbReference>
<evidence type="ECO:0000256" key="5">
    <source>
        <dbReference type="ARBA" id="ARBA00022679"/>
    </source>
</evidence>
<dbReference type="InterPro" id="IPR013083">
    <property type="entry name" value="Znf_RING/FYVE/PHD"/>
</dbReference>
<feature type="compositionally biased region" description="Basic residues" evidence="12">
    <location>
        <begin position="44"/>
        <end position="53"/>
    </location>
</feature>
<feature type="domain" description="RING-type" evidence="13">
    <location>
        <begin position="188"/>
        <end position="225"/>
    </location>
</feature>
<proteinExistence type="inferred from homology"/>
<dbReference type="PANTHER" id="PTHR46632:SF16">
    <property type="entry name" value="E3 UBIQUITIN-PROTEIN LIGASE SINA-LIKE 10"/>
    <property type="match status" value="1"/>
</dbReference>
<dbReference type="InterPro" id="IPR013010">
    <property type="entry name" value="Znf_SIAH"/>
</dbReference>
<feature type="compositionally biased region" description="Acidic residues" evidence="12">
    <location>
        <begin position="109"/>
        <end position="127"/>
    </location>
</feature>
<evidence type="ECO:0000259" key="13">
    <source>
        <dbReference type="PROSITE" id="PS50089"/>
    </source>
</evidence>
<evidence type="ECO:0000256" key="8">
    <source>
        <dbReference type="ARBA" id="ARBA00022786"/>
    </source>
</evidence>
<keyword evidence="6" id="KW-0479">Metal-binding</keyword>
<dbReference type="EC" id="2.3.2.27" evidence="4"/>
<keyword evidence="9" id="KW-0862">Zinc</keyword>
<evidence type="ECO:0000256" key="3">
    <source>
        <dbReference type="ARBA" id="ARBA00009119"/>
    </source>
</evidence>
<gene>
    <name evidence="15" type="ORF">CURHAP_LOCUS50802</name>
</gene>
<evidence type="ECO:0000256" key="1">
    <source>
        <dbReference type="ARBA" id="ARBA00000900"/>
    </source>
</evidence>
<reference evidence="15 16" key="1">
    <citation type="submission" date="2020-05" db="EMBL/GenBank/DDBJ databases">
        <authorList>
            <person name="Campoy J."/>
            <person name="Schneeberger K."/>
            <person name="Spophaly S."/>
        </authorList>
    </citation>
    <scope>NUCLEOTIDE SEQUENCE [LARGE SCALE GENOMIC DNA]</scope>
    <source>
        <strain evidence="15">PruArmRojPasFocal</strain>
    </source>
</reference>
<dbReference type="CDD" id="cd16571">
    <property type="entry name" value="RING-HC_SIAHs"/>
    <property type="match status" value="1"/>
</dbReference>
<dbReference type="Proteomes" id="UP000507222">
    <property type="component" value="Unassembled WGS sequence"/>
</dbReference>
<keyword evidence="8" id="KW-0833">Ubl conjugation pathway</keyword>
<dbReference type="GO" id="GO:0008270">
    <property type="term" value="F:zinc ion binding"/>
    <property type="evidence" value="ECO:0007669"/>
    <property type="project" value="UniProtKB-KW"/>
</dbReference>
<dbReference type="SUPFAM" id="SSF49599">
    <property type="entry name" value="TRAF domain-like"/>
    <property type="match status" value="1"/>
</dbReference>
<dbReference type="PROSITE" id="PS50089">
    <property type="entry name" value="ZF_RING_2"/>
    <property type="match status" value="1"/>
</dbReference>
<evidence type="ECO:0000256" key="6">
    <source>
        <dbReference type="ARBA" id="ARBA00022723"/>
    </source>
</evidence>
<dbReference type="EMBL" id="CAEKDK010000008">
    <property type="protein sequence ID" value="CAB4290697.1"/>
    <property type="molecule type" value="Genomic_DNA"/>
</dbReference>
<dbReference type="PROSITE" id="PS51081">
    <property type="entry name" value="ZF_SIAH"/>
    <property type="match status" value="1"/>
</dbReference>
<feature type="compositionally biased region" description="Acidic residues" evidence="12">
    <location>
        <begin position="58"/>
        <end position="76"/>
    </location>
</feature>
<dbReference type="InterPro" id="IPR049548">
    <property type="entry name" value="Sina-like_RING"/>
</dbReference>
<evidence type="ECO:0000256" key="12">
    <source>
        <dbReference type="SAM" id="MobiDB-lite"/>
    </source>
</evidence>
<evidence type="ECO:0000256" key="10">
    <source>
        <dbReference type="ARBA" id="ARBA00024004"/>
    </source>
</evidence>
<dbReference type="GO" id="GO:0061630">
    <property type="term" value="F:ubiquitin protein ligase activity"/>
    <property type="evidence" value="ECO:0007669"/>
    <property type="project" value="UniProtKB-EC"/>
</dbReference>
<evidence type="ECO:0000256" key="7">
    <source>
        <dbReference type="ARBA" id="ARBA00022771"/>
    </source>
</evidence>
<evidence type="ECO:0000313" key="16">
    <source>
        <dbReference type="Proteomes" id="UP000507222"/>
    </source>
</evidence>
<evidence type="ECO:0000259" key="14">
    <source>
        <dbReference type="PROSITE" id="PS51081"/>
    </source>
</evidence>
<feature type="compositionally biased region" description="Basic and acidic residues" evidence="12">
    <location>
        <begin position="128"/>
        <end position="142"/>
    </location>
</feature>
<evidence type="ECO:0000256" key="4">
    <source>
        <dbReference type="ARBA" id="ARBA00012483"/>
    </source>
</evidence>
<keyword evidence="5" id="KW-0808">Transferase</keyword>
<comment type="function">
    <text evidence="10">E3 ubiquitin-protein ligase that mediates ubiquitination and subsequent proteasomal degradation of target proteins. E3 ubiquitin ligases accept ubiquitin from an E2 ubiquitin-conjugating enzyme in the form of a thioester and then directly transfers the ubiquitin to targeted substrates. It probably triggers the ubiquitin-mediated degradation of different substrates.</text>
</comment>
<dbReference type="InterPro" id="IPR044286">
    <property type="entry name" value="SINL_plant"/>
</dbReference>
<dbReference type="UniPathway" id="UPA00143"/>
<feature type="compositionally biased region" description="Acidic residues" evidence="12">
    <location>
        <begin position="83"/>
        <end position="101"/>
    </location>
</feature>
<dbReference type="PANTHER" id="PTHR46632">
    <property type="entry name" value="E3 UBIQUITIN-PROTEIN LIGASE SINA-LIKE 4"/>
    <property type="match status" value="1"/>
</dbReference>
<dbReference type="Gene3D" id="3.30.40.10">
    <property type="entry name" value="Zinc/RING finger domain, C3HC4 (zinc finger)"/>
    <property type="match status" value="1"/>
</dbReference>
<accession>A0A6J5VSQ6</accession>
<organism evidence="15 16">
    <name type="scientific">Prunus armeniaca</name>
    <name type="common">Apricot</name>
    <name type="synonym">Armeniaca vulgaris</name>
    <dbReference type="NCBI Taxonomy" id="36596"/>
    <lineage>
        <taxon>Eukaryota</taxon>
        <taxon>Viridiplantae</taxon>
        <taxon>Streptophyta</taxon>
        <taxon>Embryophyta</taxon>
        <taxon>Tracheophyta</taxon>
        <taxon>Spermatophyta</taxon>
        <taxon>Magnoliopsida</taxon>
        <taxon>eudicotyledons</taxon>
        <taxon>Gunneridae</taxon>
        <taxon>Pentapetalae</taxon>
        <taxon>rosids</taxon>
        <taxon>fabids</taxon>
        <taxon>Rosales</taxon>
        <taxon>Rosaceae</taxon>
        <taxon>Amygdaloideae</taxon>
        <taxon>Amygdaleae</taxon>
        <taxon>Prunus</taxon>
    </lineage>
</organism>
<evidence type="ECO:0000313" key="15">
    <source>
        <dbReference type="EMBL" id="CAB4290697.1"/>
    </source>
</evidence>
<protein>
    <recommendedName>
        <fullName evidence="4">RING-type E3 ubiquitin transferase</fullName>
        <ecNumber evidence="4">2.3.2.27</ecNumber>
    </recommendedName>
</protein>
<feature type="region of interest" description="Disordered" evidence="12">
    <location>
        <begin position="1"/>
        <end position="142"/>
    </location>
</feature>
<feature type="domain" description="SIAH-type" evidence="14">
    <location>
        <begin position="242"/>
        <end position="298"/>
    </location>
</feature>
<comment type="catalytic activity">
    <reaction evidence="1">
        <text>S-ubiquitinyl-[E2 ubiquitin-conjugating enzyme]-L-cysteine + [acceptor protein]-L-lysine = [E2 ubiquitin-conjugating enzyme]-L-cysteine + N(6)-ubiquitinyl-[acceptor protein]-L-lysine.</text>
        <dbReference type="EC" id="2.3.2.27"/>
    </reaction>
</comment>
<dbReference type="Pfam" id="PF21362">
    <property type="entry name" value="Sina_RING"/>
    <property type="match status" value="1"/>
</dbReference>
<dbReference type="GO" id="GO:0016567">
    <property type="term" value="P:protein ubiquitination"/>
    <property type="evidence" value="ECO:0007669"/>
    <property type="project" value="UniProtKB-UniPathway"/>
</dbReference>
<comment type="pathway">
    <text evidence="2">Protein modification; protein ubiquitination.</text>
</comment>